<gene>
    <name evidence="1" type="ordered locus">Rmet_5462</name>
</gene>
<dbReference type="AlphaFoldDB" id="Q1LC05"/>
<protein>
    <submittedName>
        <fullName evidence="1">Uncharacterized protein</fullName>
    </submittedName>
</protein>
<dbReference type="HOGENOM" id="CLU_2094832_0_0_4"/>
<keyword evidence="1" id="KW-0614">Plasmid</keyword>
<reference evidence="2" key="1">
    <citation type="journal article" date="2010" name="PLoS ONE">
        <title>The complete genome sequence of Cupriavidus metallidurans strain CH34, a master survivalist in harsh and anthropogenic environments.</title>
        <authorList>
            <person name="Janssen P.J."/>
            <person name="Van Houdt R."/>
            <person name="Moors H."/>
            <person name="Monsieurs P."/>
            <person name="Morin N."/>
            <person name="Michaux A."/>
            <person name="Benotmane M.A."/>
            <person name="Leys N."/>
            <person name="Vallaeys T."/>
            <person name="Lapidus A."/>
            <person name="Monchy S."/>
            <person name="Medigue C."/>
            <person name="Taghavi S."/>
            <person name="McCorkle S."/>
            <person name="Dunn J."/>
            <person name="van der Lelie D."/>
            <person name="Mergeay M."/>
        </authorList>
    </citation>
    <scope>NUCLEOTIDE SEQUENCE [LARGE SCALE GENOMIC DNA]</scope>
    <source>
        <strain evidence="2">ATCC 43123 / DSM 2839 / NBRC 102507 / CH34</strain>
    </source>
</reference>
<organism evidence="1 2">
    <name type="scientific">Cupriavidus metallidurans (strain ATCC 43123 / DSM 2839 / NBRC 102507 / CH34)</name>
    <name type="common">Ralstonia metallidurans</name>
    <dbReference type="NCBI Taxonomy" id="266264"/>
    <lineage>
        <taxon>Bacteria</taxon>
        <taxon>Pseudomonadati</taxon>
        <taxon>Pseudomonadota</taxon>
        <taxon>Betaproteobacteria</taxon>
        <taxon>Burkholderiales</taxon>
        <taxon>Burkholderiaceae</taxon>
        <taxon>Cupriavidus</taxon>
    </lineage>
</organism>
<evidence type="ECO:0000313" key="2">
    <source>
        <dbReference type="Proteomes" id="UP000002429"/>
    </source>
</evidence>
<geneLocation type="plasmid" evidence="1 2">
    <name>megaplasmid</name>
</geneLocation>
<dbReference type="Proteomes" id="UP000002429">
    <property type="component" value="Plasmid megaplasmid"/>
</dbReference>
<proteinExistence type="predicted"/>
<keyword evidence="2" id="KW-1185">Reference proteome</keyword>
<dbReference type="KEGG" id="rme:Rmet_5462"/>
<accession>Q1LC05</accession>
<sequence>MMPLKPEQFDELRNWPLQLVDIVFVEEWRLIRTPAGRVHLVGRFSPGGRLKASLPLAALNLSSRSVVTLTGKKLRLQGEPGCTAIGKCIASMYGIFDRRMLEAQDVTDAYVSLTAE</sequence>
<name>Q1LC05_CUPMC</name>
<evidence type="ECO:0000313" key="1">
    <source>
        <dbReference type="EMBL" id="ABF12321.1"/>
    </source>
</evidence>
<dbReference type="EMBL" id="CP000353">
    <property type="protein sequence ID" value="ABF12321.1"/>
    <property type="molecule type" value="Genomic_DNA"/>
</dbReference>